<keyword evidence="10 18" id="KW-0735">Signal-anchor</keyword>
<dbReference type="InterPro" id="IPR052463">
    <property type="entry name" value="O-linked_mannose_GnT"/>
</dbReference>
<dbReference type="OMA" id="NYETEIH"/>
<evidence type="ECO:0000256" key="11">
    <source>
        <dbReference type="ARBA" id="ARBA00022989"/>
    </source>
</evidence>
<evidence type="ECO:0000259" key="19">
    <source>
        <dbReference type="Pfam" id="PF15711"/>
    </source>
</evidence>
<dbReference type="RefSeq" id="XP_009044034.1">
    <property type="nucleotide sequence ID" value="XM_009045786.1"/>
</dbReference>
<keyword evidence="21" id="KW-1185">Reference proteome</keyword>
<dbReference type="InterPro" id="IPR004139">
    <property type="entry name" value="Glyco_trans_13"/>
</dbReference>
<dbReference type="KEGG" id="lgi:LOTGIDRAFT_102560"/>
<comment type="pathway">
    <text evidence="2 18">Protein modification; protein glycosylation.</text>
</comment>
<keyword evidence="5 18" id="KW-0328">Glycosyltransferase</keyword>
<evidence type="ECO:0000256" key="8">
    <source>
        <dbReference type="ARBA" id="ARBA00022723"/>
    </source>
</evidence>
<feature type="domain" description="ILEI/PANDER" evidence="19">
    <location>
        <begin position="129"/>
        <end position="218"/>
    </location>
</feature>
<evidence type="ECO:0000256" key="13">
    <source>
        <dbReference type="ARBA" id="ARBA00023136"/>
    </source>
</evidence>
<dbReference type="OrthoDB" id="440755at2759"/>
<dbReference type="UniPathway" id="UPA00378"/>
<dbReference type="PANTHER" id="PTHR46396">
    <property type="entry name" value="PROTEIN O-LINKED-MANNOSE BETA-1,2-N-ACETYLGLUCOSAMINYLTRANSFERASE 1"/>
    <property type="match status" value="1"/>
</dbReference>
<protein>
    <recommendedName>
        <fullName evidence="18">Protein O-linked-mannose beta-1,2-N-acetylglucosaminyltransferase</fullName>
        <shortName evidence="18">POMGnT1</shortName>
        <ecNumber evidence="18">2.4.1.-</ecNumber>
    </recommendedName>
</protein>
<evidence type="ECO:0000256" key="12">
    <source>
        <dbReference type="ARBA" id="ARBA00023034"/>
    </source>
</evidence>
<keyword evidence="7 18" id="KW-0812">Transmembrane</keyword>
<dbReference type="GO" id="GO:0016266">
    <property type="term" value="P:protein O-linked glycosylation via N-acetyl-galactosamine"/>
    <property type="evidence" value="ECO:0007669"/>
    <property type="project" value="TreeGrafter"/>
</dbReference>
<name>V4AMT2_LOTGI</name>
<dbReference type="InterPro" id="IPR039477">
    <property type="entry name" value="ILEI/PANDER_dom"/>
</dbReference>
<keyword evidence="13 18" id="KW-0472">Membrane</keyword>
<dbReference type="HOGENOM" id="CLU_024847_0_0_1"/>
<evidence type="ECO:0000256" key="5">
    <source>
        <dbReference type="ARBA" id="ARBA00022676"/>
    </source>
</evidence>
<keyword evidence="14" id="KW-1015">Disulfide bond</keyword>
<dbReference type="Proteomes" id="UP000030746">
    <property type="component" value="Unassembled WGS sequence"/>
</dbReference>
<dbReference type="Pfam" id="PF15711">
    <property type="entry name" value="ILEI"/>
    <property type="match status" value="1"/>
</dbReference>
<dbReference type="GO" id="GO:0030145">
    <property type="term" value="F:manganese ion binding"/>
    <property type="evidence" value="ECO:0007669"/>
    <property type="project" value="UniProtKB-UniRule"/>
</dbReference>
<comment type="catalytic activity">
    <reaction evidence="17 18">
        <text>3-O-(alpha-D-mannosyl)-L-threonyl-[protein] + UDP-N-acetyl-alpha-D-glucosamine = 3-O-(N-acetyl-beta-D-glucosaminyl-(1-&gt;2)-alpha-D-mannosyl)-L-threonyl-[protein] + UDP + H(+)</text>
        <dbReference type="Rhea" id="RHEA:54128"/>
        <dbReference type="Rhea" id="RHEA-COMP:13547"/>
        <dbReference type="Rhea" id="RHEA-COMP:13802"/>
        <dbReference type="ChEBI" id="CHEBI:15378"/>
        <dbReference type="ChEBI" id="CHEBI:57705"/>
        <dbReference type="ChEBI" id="CHEBI:58223"/>
        <dbReference type="ChEBI" id="CHEBI:137323"/>
        <dbReference type="ChEBI" id="CHEBI:138067"/>
    </reaction>
</comment>
<keyword evidence="9" id="KW-0430">Lectin</keyword>
<evidence type="ECO:0000256" key="2">
    <source>
        <dbReference type="ARBA" id="ARBA00004922"/>
    </source>
</evidence>
<dbReference type="PANTHER" id="PTHR46396:SF1">
    <property type="entry name" value="PROTEIN O-LINKED-MANNOSE BETA-1,2-N-ACETYLGLUCOSAMINYLTRANSFERASE 1"/>
    <property type="match status" value="1"/>
</dbReference>
<dbReference type="EC" id="2.4.1.-" evidence="18"/>
<evidence type="ECO:0000256" key="6">
    <source>
        <dbReference type="ARBA" id="ARBA00022679"/>
    </source>
</evidence>
<comment type="subcellular location">
    <subcellularLocation>
        <location evidence="1 18">Golgi apparatus membrane</location>
        <topology evidence="1 18">Single-pass type II membrane protein</topology>
    </subcellularLocation>
</comment>
<evidence type="ECO:0000256" key="7">
    <source>
        <dbReference type="ARBA" id="ARBA00022692"/>
    </source>
</evidence>
<accession>V4AMT2</accession>
<dbReference type="STRING" id="225164.V4AMT2"/>
<gene>
    <name evidence="20" type="ORF">LOTGIDRAFT_102560</name>
</gene>
<keyword evidence="12 18" id="KW-0333">Golgi apparatus</keyword>
<evidence type="ECO:0000313" key="20">
    <source>
        <dbReference type="EMBL" id="ESP05489.1"/>
    </source>
</evidence>
<dbReference type="GeneID" id="20229625"/>
<dbReference type="EMBL" id="KB199650">
    <property type="protein sequence ID" value="ESP05489.1"/>
    <property type="molecule type" value="Genomic_DNA"/>
</dbReference>
<feature type="transmembrane region" description="Helical" evidence="18">
    <location>
        <begin position="39"/>
        <end position="60"/>
    </location>
</feature>
<comment type="subunit">
    <text evidence="16">Interacts with DAG1 (via O-linked mannose moiety). Interacts (via transmembrane domain) with FKTN; the interaction is direct and is required for normal location in Golgi membranes.</text>
</comment>
<evidence type="ECO:0000256" key="15">
    <source>
        <dbReference type="ARBA" id="ARBA00023211"/>
    </source>
</evidence>
<comment type="cofactor">
    <cofactor evidence="18">
        <name>Mn(2+)</name>
        <dbReference type="ChEBI" id="CHEBI:29035"/>
    </cofactor>
    <text evidence="18">The manganese ion interacts primarily with the substrate UDP-N-acetylglucosamine.</text>
</comment>
<dbReference type="AlphaFoldDB" id="V4AMT2"/>
<evidence type="ECO:0000256" key="17">
    <source>
        <dbReference type="ARBA" id="ARBA00049045"/>
    </source>
</evidence>
<dbReference type="Pfam" id="PF03071">
    <property type="entry name" value="GNT-I"/>
    <property type="match status" value="1"/>
</dbReference>
<evidence type="ECO:0000256" key="16">
    <source>
        <dbReference type="ARBA" id="ARBA00046887"/>
    </source>
</evidence>
<dbReference type="PROSITE" id="PS52031">
    <property type="entry name" value="GG_LECTIN"/>
    <property type="match status" value="1"/>
</dbReference>
<evidence type="ECO:0000256" key="1">
    <source>
        <dbReference type="ARBA" id="ARBA00004323"/>
    </source>
</evidence>
<organism evidence="20 21">
    <name type="scientific">Lottia gigantea</name>
    <name type="common">Giant owl limpet</name>
    <dbReference type="NCBI Taxonomy" id="225164"/>
    <lineage>
        <taxon>Eukaryota</taxon>
        <taxon>Metazoa</taxon>
        <taxon>Spiralia</taxon>
        <taxon>Lophotrochozoa</taxon>
        <taxon>Mollusca</taxon>
        <taxon>Gastropoda</taxon>
        <taxon>Patellogastropoda</taxon>
        <taxon>Lottioidea</taxon>
        <taxon>Lottiidae</taxon>
        <taxon>Lottia</taxon>
    </lineage>
</organism>
<evidence type="ECO:0000256" key="4">
    <source>
        <dbReference type="ARBA" id="ARBA00022553"/>
    </source>
</evidence>
<keyword evidence="15 18" id="KW-0464">Manganese</keyword>
<dbReference type="CTD" id="20229625"/>
<dbReference type="GO" id="GO:0030246">
    <property type="term" value="F:carbohydrate binding"/>
    <property type="evidence" value="ECO:0007669"/>
    <property type="project" value="UniProtKB-KW"/>
</dbReference>
<sequence length="632" mass="72767">MDNWVPNPRARPYIPKRKLYGTAGSKLREYSSRRCISKIFQGGLILVLIVTVVINITFLLDTSKKLQPDPQITENNYQKFKDGLSQELEQHNKMKSLKATIEVISSKELVSITVDGTAVLEDEGFDTNRGVHVVVLNQATGSVMAKRIFDTYNQHEDEAMVLFLKMISDGRIIIFTIKDEGTFQLKSTARQYLASMGSEYITNINWRDTWAFVAIKGGKKIGEAHNKSPSLSSWGEKSVLTVHIKLSPKSESRCNWPDNESNRRREVFCSKVEGYGNVCSCTDPSPISFSPQKLENNKISDIPIAVIASNRPHYLYRMLGTLLSVPGANPQLVTVFIDGYFEEPLEVTKLWGIKGIQHTPMGIKNARISQHYKTSLTATFNLHPKADYAIVIEEDLDVSPDFFNYFSQTKHLLDEDSSLYCISAWNDQGYEHSCKNESLLYRVETMPGLGWLLRRKLYKDELEPKWPTPDKQWDWDMWMRNNFIRKDRECIIPDVSRTYHFGSKGLNMNPYFQEIYFKKHSIVAKPDVKLKDLDRMKQKEYEGVINELIKSGEVLSENHNPCDDSFIPNTKDKTYLLYISMKSPTDYTTWKILAKCFHIWDLDVRGFHKSMWRLFLKENHILIIGVPASPYS</sequence>
<evidence type="ECO:0000256" key="9">
    <source>
        <dbReference type="ARBA" id="ARBA00022734"/>
    </source>
</evidence>
<reference evidence="20 21" key="1">
    <citation type="journal article" date="2013" name="Nature">
        <title>Insights into bilaterian evolution from three spiralian genomes.</title>
        <authorList>
            <person name="Simakov O."/>
            <person name="Marletaz F."/>
            <person name="Cho S.J."/>
            <person name="Edsinger-Gonzales E."/>
            <person name="Havlak P."/>
            <person name="Hellsten U."/>
            <person name="Kuo D.H."/>
            <person name="Larsson T."/>
            <person name="Lv J."/>
            <person name="Arendt D."/>
            <person name="Savage R."/>
            <person name="Osoegawa K."/>
            <person name="de Jong P."/>
            <person name="Grimwood J."/>
            <person name="Chapman J.A."/>
            <person name="Shapiro H."/>
            <person name="Aerts A."/>
            <person name="Otillar R.P."/>
            <person name="Terry A.Y."/>
            <person name="Boore J.L."/>
            <person name="Grigoriev I.V."/>
            <person name="Lindberg D.R."/>
            <person name="Seaver E.C."/>
            <person name="Weisblat D.A."/>
            <person name="Putnam N.H."/>
            <person name="Rokhsar D.S."/>
        </authorList>
    </citation>
    <scope>NUCLEOTIDE SEQUENCE [LARGE SCALE GENOMIC DNA]</scope>
</reference>
<dbReference type="GO" id="GO:0047223">
    <property type="term" value="F:beta-1,3-galactosyl-O-glycosyl-glycoprotein beta-1,3-N-acetylglucosaminyltransferase activity"/>
    <property type="evidence" value="ECO:0007669"/>
    <property type="project" value="TreeGrafter"/>
</dbReference>
<dbReference type="CDD" id="cd13937">
    <property type="entry name" value="PANDER_GnT-1_2_like"/>
    <property type="match status" value="1"/>
</dbReference>
<evidence type="ECO:0000256" key="14">
    <source>
        <dbReference type="ARBA" id="ARBA00023157"/>
    </source>
</evidence>
<dbReference type="Gene3D" id="3.90.550.10">
    <property type="entry name" value="Spore Coat Polysaccharide Biosynthesis Protein SpsA, Chain A"/>
    <property type="match status" value="1"/>
</dbReference>
<dbReference type="FunFam" id="3.90.550.10:FF:000038">
    <property type="entry name" value="protein O-linked-mannose beta-1,2-N-acetylglucosaminyltransferase 1 isoform X1"/>
    <property type="match status" value="1"/>
</dbReference>
<evidence type="ECO:0000256" key="18">
    <source>
        <dbReference type="RuleBase" id="RU368119"/>
    </source>
</evidence>
<dbReference type="InterPro" id="IPR039474">
    <property type="entry name" value="POMGNT1_PANDER-like"/>
</dbReference>
<comment type="similarity">
    <text evidence="3 18">Belongs to the glycosyltransferase 13 family.</text>
</comment>
<comment type="function">
    <text evidence="18">Participates in O-mannosyl glycosylation by catalyzing the addition of N-acetylglucosamine to O-linked mannose on glycoproteins. Catalyzes the synthesis of the GlcNAc(beta1-2)Man(alpha1-)O-Ser/Thr moiety on alpha-dystroglycan and other O-mannosylated proteins, providing the necessary basis for the addition of further carbohydrate moieties. Is specific for alpha linked terminal mannose.</text>
</comment>
<keyword evidence="4" id="KW-0597">Phosphoprotein</keyword>
<evidence type="ECO:0000256" key="3">
    <source>
        <dbReference type="ARBA" id="ARBA00006492"/>
    </source>
</evidence>
<comment type="domain">
    <text evidence="18">The stem domain mediates specific interaction with beta-linked N-acetylglucosamine moieties of O-glycosylated proteins. It also interacts with its product, N-acetyl-beta-D-glucosaminyl-(1-&gt;2)-O-alpha-D-mannosylprotein.</text>
</comment>
<keyword evidence="6" id="KW-0808">Transferase</keyword>
<dbReference type="GO" id="GO:0000139">
    <property type="term" value="C:Golgi membrane"/>
    <property type="evidence" value="ECO:0007669"/>
    <property type="project" value="UniProtKB-SubCell"/>
</dbReference>
<evidence type="ECO:0000256" key="10">
    <source>
        <dbReference type="ARBA" id="ARBA00022968"/>
    </source>
</evidence>
<keyword evidence="8 18" id="KW-0479">Metal-binding</keyword>
<keyword evidence="11 18" id="KW-1133">Transmembrane helix</keyword>
<dbReference type="SUPFAM" id="SSF53448">
    <property type="entry name" value="Nucleotide-diphospho-sugar transferases"/>
    <property type="match status" value="1"/>
</dbReference>
<evidence type="ECO:0000313" key="21">
    <source>
        <dbReference type="Proteomes" id="UP000030746"/>
    </source>
</evidence>
<proteinExistence type="inferred from homology"/>
<dbReference type="InterPro" id="IPR029044">
    <property type="entry name" value="Nucleotide-diphossugar_trans"/>
</dbReference>